<dbReference type="EC" id="2.1.1.130" evidence="9"/>
<dbReference type="InterPro" id="IPR000878">
    <property type="entry name" value="4pyrrol_Mease"/>
</dbReference>
<evidence type="ECO:0000256" key="4">
    <source>
        <dbReference type="ARBA" id="ARBA00022603"/>
    </source>
</evidence>
<dbReference type="UniPathway" id="UPA00148"/>
<name>A0A411YF55_9ACTN</name>
<evidence type="ECO:0000256" key="5">
    <source>
        <dbReference type="ARBA" id="ARBA00022679"/>
    </source>
</evidence>
<accession>A0A411YF55</accession>
<keyword evidence="10" id="KW-1185">Reference proteome</keyword>
<dbReference type="OrthoDB" id="9804789at2"/>
<keyword evidence="5 9" id="KW-0808">Transferase</keyword>
<proteinExistence type="inferred from homology"/>
<evidence type="ECO:0000256" key="1">
    <source>
        <dbReference type="ARBA" id="ARBA00004953"/>
    </source>
</evidence>
<keyword evidence="3" id="KW-0169">Cobalamin biosynthesis</keyword>
<keyword evidence="6" id="KW-0949">S-adenosyl-L-methionine</keyword>
<reference evidence="9 10" key="1">
    <citation type="submission" date="2019-01" db="EMBL/GenBank/DDBJ databases">
        <title>Egibacter rhizosphaerae EGI 80759T.</title>
        <authorList>
            <person name="Chen D.-D."/>
            <person name="Tian Y."/>
            <person name="Jiao J.-Y."/>
            <person name="Zhang X.-T."/>
            <person name="Zhang Y.-G."/>
            <person name="Zhang Y."/>
            <person name="Xiao M."/>
            <person name="Shu W.-S."/>
            <person name="Li W.-J."/>
        </authorList>
    </citation>
    <scope>NUCLEOTIDE SEQUENCE [LARGE SCALE GENOMIC DNA]</scope>
    <source>
        <strain evidence="9 10">EGI 80759</strain>
    </source>
</reference>
<dbReference type="CDD" id="cd11645">
    <property type="entry name" value="Precorrin_2_C20_MT"/>
    <property type="match status" value="1"/>
</dbReference>
<dbReference type="EMBL" id="CP036402">
    <property type="protein sequence ID" value="QBI19819.1"/>
    <property type="molecule type" value="Genomic_DNA"/>
</dbReference>
<evidence type="ECO:0000259" key="8">
    <source>
        <dbReference type="Pfam" id="PF00590"/>
    </source>
</evidence>
<dbReference type="InterPro" id="IPR012382">
    <property type="entry name" value="CobI/CbiL"/>
</dbReference>
<dbReference type="RefSeq" id="WP_131154816.1">
    <property type="nucleotide sequence ID" value="NZ_CP036402.1"/>
</dbReference>
<evidence type="ECO:0000256" key="2">
    <source>
        <dbReference type="ARBA" id="ARBA00005879"/>
    </source>
</evidence>
<evidence type="ECO:0000256" key="7">
    <source>
        <dbReference type="PIRNR" id="PIRNR036427"/>
    </source>
</evidence>
<keyword evidence="4 9" id="KW-0489">Methyltransferase</keyword>
<sequence>MSGSWLVGVGVGPGDPELLTVRAVRTLARADVVTVPASRDGGPGRAEQVVAAHVVPARVERLPFALGGDASERGPAVDESASIVVAHLDAGRTVTFATLGDPHLYATFTPLAAEVHARRPRAQISSVPGITAAQDLASRTGAVLAVGDESLTWIPLARPPEGEPDNWTRLEEALADGGPVVVYKAGRHLPALRRALRRAGREGDAVVGSDLGGVHQRLDLPDDGPAPYFSTVLVPGPSCPRTGGAS</sequence>
<dbReference type="AlphaFoldDB" id="A0A411YF55"/>
<dbReference type="Gene3D" id="3.40.1010.10">
    <property type="entry name" value="Cobalt-precorrin-4 Transmethylase, Domain 1"/>
    <property type="match status" value="1"/>
</dbReference>
<dbReference type="PIRSF" id="PIRSF036427">
    <property type="entry name" value="Precrrn-2_mtase"/>
    <property type="match status" value="1"/>
</dbReference>
<evidence type="ECO:0000256" key="3">
    <source>
        <dbReference type="ARBA" id="ARBA00022573"/>
    </source>
</evidence>
<dbReference type="SUPFAM" id="SSF53790">
    <property type="entry name" value="Tetrapyrrole methylase"/>
    <property type="match status" value="1"/>
</dbReference>
<dbReference type="KEGG" id="erz:ER308_09790"/>
<dbReference type="GO" id="GO:0030788">
    <property type="term" value="F:precorrin-2 C20-methyltransferase activity"/>
    <property type="evidence" value="ECO:0007669"/>
    <property type="project" value="UniProtKB-EC"/>
</dbReference>
<dbReference type="InterPro" id="IPR035996">
    <property type="entry name" value="4pyrrol_Methylase_sf"/>
</dbReference>
<dbReference type="InterPro" id="IPR006364">
    <property type="entry name" value="CobI/CbiL/CobIJ_dom"/>
</dbReference>
<dbReference type="InterPro" id="IPR014776">
    <property type="entry name" value="4pyrrole_Mease_sub2"/>
</dbReference>
<dbReference type="PANTHER" id="PTHR43467:SF2">
    <property type="entry name" value="COBALT-PRECORRIN-2 C(20)-METHYLTRANSFERASE"/>
    <property type="match status" value="1"/>
</dbReference>
<dbReference type="Pfam" id="PF00590">
    <property type="entry name" value="TP_methylase"/>
    <property type="match status" value="1"/>
</dbReference>
<organism evidence="9 10">
    <name type="scientific">Egibacter rhizosphaerae</name>
    <dbReference type="NCBI Taxonomy" id="1670831"/>
    <lineage>
        <taxon>Bacteria</taxon>
        <taxon>Bacillati</taxon>
        <taxon>Actinomycetota</taxon>
        <taxon>Nitriliruptoria</taxon>
        <taxon>Egibacterales</taxon>
        <taxon>Egibacteraceae</taxon>
        <taxon>Egibacter</taxon>
    </lineage>
</organism>
<evidence type="ECO:0000313" key="10">
    <source>
        <dbReference type="Proteomes" id="UP000291469"/>
    </source>
</evidence>
<comment type="pathway">
    <text evidence="1">Cofactor biosynthesis; adenosylcobalamin biosynthesis.</text>
</comment>
<dbReference type="GO" id="GO:0032259">
    <property type="term" value="P:methylation"/>
    <property type="evidence" value="ECO:0007669"/>
    <property type="project" value="UniProtKB-KW"/>
</dbReference>
<dbReference type="PANTHER" id="PTHR43467">
    <property type="entry name" value="COBALT-PRECORRIN-2 C(20)-METHYLTRANSFERASE"/>
    <property type="match status" value="1"/>
</dbReference>
<gene>
    <name evidence="9" type="primary">cobI</name>
    <name evidence="9" type="ORF">ER308_09790</name>
</gene>
<dbReference type="Proteomes" id="UP000291469">
    <property type="component" value="Chromosome"/>
</dbReference>
<feature type="domain" description="Tetrapyrrole methylase" evidence="8">
    <location>
        <begin position="6"/>
        <end position="217"/>
    </location>
</feature>
<evidence type="ECO:0000313" key="9">
    <source>
        <dbReference type="EMBL" id="QBI19819.1"/>
    </source>
</evidence>
<comment type="similarity">
    <text evidence="2 7">Belongs to the precorrin methyltransferase family.</text>
</comment>
<dbReference type="Gene3D" id="3.30.950.10">
    <property type="entry name" value="Methyltransferase, Cobalt-precorrin-4 Transmethylase, Domain 2"/>
    <property type="match status" value="1"/>
</dbReference>
<dbReference type="InterPro" id="IPR014777">
    <property type="entry name" value="4pyrrole_Mease_sub1"/>
</dbReference>
<protein>
    <submittedName>
        <fullName evidence="9">Precorrin-2 C(20)-methyltransferase</fullName>
        <ecNumber evidence="9">2.1.1.130</ecNumber>
    </submittedName>
</protein>
<evidence type="ECO:0000256" key="6">
    <source>
        <dbReference type="ARBA" id="ARBA00022691"/>
    </source>
</evidence>
<dbReference type="GO" id="GO:0009236">
    <property type="term" value="P:cobalamin biosynthetic process"/>
    <property type="evidence" value="ECO:0007669"/>
    <property type="project" value="UniProtKB-UniRule"/>
</dbReference>
<dbReference type="NCBIfam" id="TIGR01467">
    <property type="entry name" value="cobI_cbiL"/>
    <property type="match status" value="1"/>
</dbReference>